<keyword evidence="3" id="KW-1185">Reference proteome</keyword>
<proteinExistence type="predicted"/>
<evidence type="ECO:0008006" key="4">
    <source>
        <dbReference type="Google" id="ProtNLM"/>
    </source>
</evidence>
<evidence type="ECO:0000256" key="1">
    <source>
        <dbReference type="SAM" id="MobiDB-lite"/>
    </source>
</evidence>
<organism evidence="2 3">
    <name type="scientific">Dyella telluris</name>
    <dbReference type="NCBI Taxonomy" id="2763498"/>
    <lineage>
        <taxon>Bacteria</taxon>
        <taxon>Pseudomonadati</taxon>
        <taxon>Pseudomonadota</taxon>
        <taxon>Gammaproteobacteria</taxon>
        <taxon>Lysobacterales</taxon>
        <taxon>Rhodanobacteraceae</taxon>
        <taxon>Dyella</taxon>
    </lineage>
</organism>
<dbReference type="InterPro" id="IPR036501">
    <property type="entry name" value="Inhibitor_vert_lysozyme_sf"/>
</dbReference>
<protein>
    <recommendedName>
        <fullName evidence="4">C-lysozyme inhibitor</fullName>
    </recommendedName>
</protein>
<feature type="region of interest" description="Disordered" evidence="1">
    <location>
        <begin position="23"/>
        <end position="45"/>
    </location>
</feature>
<sequence length="174" mass="18302">MRHRFIAALGIAAACAACSQQHDDHAPSASAPPAAASTGPVLATTPSSPSGLTYLYDLMQRPDFSTAFAALSGADQLPAWAKQGGVATPAQQVTVDGHTLLLATACKPHDCPSERILILYDENTHAMSGLFARRKPNAVNNADSNDPANDDLSWLGAPDEATKQLLQHKLYSPD</sequence>
<dbReference type="Proteomes" id="UP000515873">
    <property type="component" value="Chromosome"/>
</dbReference>
<evidence type="ECO:0000313" key="2">
    <source>
        <dbReference type="EMBL" id="QNK00759.1"/>
    </source>
</evidence>
<name>A0A7G8Q1V1_9GAMM</name>
<gene>
    <name evidence="2" type="ORF">H8F01_16955</name>
</gene>
<dbReference type="SUPFAM" id="SSF89872">
    <property type="entry name" value="Inhibitor of vertebrate lysozyme, Ivy"/>
    <property type="match status" value="1"/>
</dbReference>
<dbReference type="EMBL" id="CP060412">
    <property type="protein sequence ID" value="QNK00759.1"/>
    <property type="molecule type" value="Genomic_DNA"/>
</dbReference>
<feature type="compositionally biased region" description="Low complexity" evidence="1">
    <location>
        <begin position="27"/>
        <end position="37"/>
    </location>
</feature>
<dbReference type="Gene3D" id="3.40.1420.10">
    <property type="entry name" value="Inhibitor of vertebrate lysozyme"/>
    <property type="match status" value="1"/>
</dbReference>
<accession>A0A7G8Q1V1</accession>
<reference evidence="2 3" key="1">
    <citation type="submission" date="2020-08" db="EMBL/GenBank/DDBJ databases">
        <title>Dyella sp. G9 isolated from forest soil.</title>
        <authorList>
            <person name="Fu J."/>
            <person name="Qiu L."/>
        </authorList>
    </citation>
    <scope>NUCLEOTIDE SEQUENCE [LARGE SCALE GENOMIC DNA]</scope>
    <source>
        <strain evidence="2 3">G9</strain>
    </source>
</reference>
<dbReference type="AlphaFoldDB" id="A0A7G8Q1V1"/>
<dbReference type="RefSeq" id="WP_187056231.1">
    <property type="nucleotide sequence ID" value="NZ_CP060412.1"/>
</dbReference>
<dbReference type="PROSITE" id="PS51257">
    <property type="entry name" value="PROKAR_LIPOPROTEIN"/>
    <property type="match status" value="1"/>
</dbReference>
<dbReference type="KEGG" id="dtl:H8F01_16955"/>
<evidence type="ECO:0000313" key="3">
    <source>
        <dbReference type="Proteomes" id="UP000515873"/>
    </source>
</evidence>
<dbReference type="Pfam" id="PF08816">
    <property type="entry name" value="Ivy"/>
    <property type="match status" value="1"/>
</dbReference>